<dbReference type="GO" id="GO:0022857">
    <property type="term" value="F:transmembrane transporter activity"/>
    <property type="evidence" value="ECO:0007669"/>
    <property type="project" value="InterPro"/>
</dbReference>
<keyword evidence="4 6" id="KW-0472">Membrane</keyword>
<feature type="transmembrane region" description="Helical" evidence="6">
    <location>
        <begin position="451"/>
        <end position="473"/>
    </location>
</feature>
<evidence type="ECO:0000256" key="4">
    <source>
        <dbReference type="ARBA" id="ARBA00023136"/>
    </source>
</evidence>
<feature type="compositionally biased region" description="Pro residues" evidence="5">
    <location>
        <begin position="65"/>
        <end position="99"/>
    </location>
</feature>
<dbReference type="EMBL" id="JAJJHW010002585">
    <property type="protein sequence ID" value="KAH8371426.1"/>
    <property type="molecule type" value="Genomic_DNA"/>
</dbReference>
<evidence type="ECO:0000256" key="2">
    <source>
        <dbReference type="ARBA" id="ARBA00022692"/>
    </source>
</evidence>
<feature type="transmembrane region" description="Helical" evidence="6">
    <location>
        <begin position="234"/>
        <end position="253"/>
    </location>
</feature>
<dbReference type="PANTHER" id="PTHR23529">
    <property type="entry name" value="GH19118P-RELATED"/>
    <property type="match status" value="1"/>
</dbReference>
<proteinExistence type="predicted"/>
<name>A0AAD4K2V2_9MUSC</name>
<dbReference type="SUPFAM" id="SSF103473">
    <property type="entry name" value="MFS general substrate transporter"/>
    <property type="match status" value="1"/>
</dbReference>
<gene>
    <name evidence="7" type="ORF">KR093_007430</name>
</gene>
<reference evidence="7" key="1">
    <citation type="journal article" date="2021" name="Mol. Ecol. Resour.">
        <title>Phylogenomic analyses of the genus Drosophila reveals genomic signals of climate adaptation.</title>
        <authorList>
            <person name="Li F."/>
            <person name="Rane R.V."/>
            <person name="Luria V."/>
            <person name="Xiong Z."/>
            <person name="Chen J."/>
            <person name="Li Z."/>
            <person name="Catullo R.A."/>
            <person name="Griffin P.C."/>
            <person name="Schiffer M."/>
            <person name="Pearce S."/>
            <person name="Lee S.F."/>
            <person name="McElroy K."/>
            <person name="Stocker A."/>
            <person name="Shirriffs J."/>
            <person name="Cockerell F."/>
            <person name="Coppin C."/>
            <person name="Sgro C.M."/>
            <person name="Karger A."/>
            <person name="Cain J.W."/>
            <person name="Weber J.A."/>
            <person name="Santpere G."/>
            <person name="Kirschner M.W."/>
            <person name="Hoffmann A.A."/>
            <person name="Oakeshott J.G."/>
            <person name="Zhang G."/>
        </authorList>
    </citation>
    <scope>NUCLEOTIDE SEQUENCE</scope>
    <source>
        <strain evidence="7">BGI-SZ-2011g</strain>
    </source>
</reference>
<evidence type="ECO:0000256" key="6">
    <source>
        <dbReference type="SAM" id="Phobius"/>
    </source>
</evidence>
<comment type="subcellular location">
    <subcellularLocation>
        <location evidence="1">Membrane</location>
    </subcellularLocation>
</comment>
<feature type="transmembrane region" description="Helical" evidence="6">
    <location>
        <begin position="174"/>
        <end position="192"/>
    </location>
</feature>
<feature type="transmembrane region" description="Helical" evidence="6">
    <location>
        <begin position="140"/>
        <end position="162"/>
    </location>
</feature>
<keyword evidence="2 6" id="KW-0812">Transmembrane</keyword>
<dbReference type="InterPro" id="IPR036259">
    <property type="entry name" value="MFS_trans_sf"/>
</dbReference>
<feature type="transmembrane region" description="Helical" evidence="6">
    <location>
        <begin position="512"/>
        <end position="532"/>
    </location>
</feature>
<evidence type="ECO:0008006" key="9">
    <source>
        <dbReference type="Google" id="ProtNLM"/>
    </source>
</evidence>
<dbReference type="Pfam" id="PF00083">
    <property type="entry name" value="Sugar_tr"/>
    <property type="match status" value="1"/>
</dbReference>
<protein>
    <recommendedName>
        <fullName evidence="9">Major facilitator superfamily (MFS) profile domain-containing protein</fullName>
    </recommendedName>
</protein>
<dbReference type="InterPro" id="IPR005828">
    <property type="entry name" value="MFS_sugar_transport-like"/>
</dbReference>
<organism evidence="7 8">
    <name type="scientific">Drosophila rubida</name>
    <dbReference type="NCBI Taxonomy" id="30044"/>
    <lineage>
        <taxon>Eukaryota</taxon>
        <taxon>Metazoa</taxon>
        <taxon>Ecdysozoa</taxon>
        <taxon>Arthropoda</taxon>
        <taxon>Hexapoda</taxon>
        <taxon>Insecta</taxon>
        <taxon>Pterygota</taxon>
        <taxon>Neoptera</taxon>
        <taxon>Endopterygota</taxon>
        <taxon>Diptera</taxon>
        <taxon>Brachycera</taxon>
        <taxon>Muscomorpha</taxon>
        <taxon>Ephydroidea</taxon>
        <taxon>Drosophilidae</taxon>
        <taxon>Drosophila</taxon>
    </lineage>
</organism>
<dbReference type="Gene3D" id="1.20.1250.20">
    <property type="entry name" value="MFS general substrate transporter like domains"/>
    <property type="match status" value="1"/>
</dbReference>
<dbReference type="Proteomes" id="UP001200034">
    <property type="component" value="Unassembled WGS sequence"/>
</dbReference>
<dbReference type="GO" id="GO:0016020">
    <property type="term" value="C:membrane"/>
    <property type="evidence" value="ECO:0007669"/>
    <property type="project" value="UniProtKB-SubCell"/>
</dbReference>
<evidence type="ECO:0000256" key="1">
    <source>
        <dbReference type="ARBA" id="ARBA00004370"/>
    </source>
</evidence>
<evidence type="ECO:0000256" key="3">
    <source>
        <dbReference type="ARBA" id="ARBA00022989"/>
    </source>
</evidence>
<sequence length="555" mass="61191">MQNDKYMPPQPPAYGFSSSPPSEEPQHGYPPQGYPQHGYPPQGYPQQGYPQHGYPPQGYPAQNYPSPPPTGFSPPPAHNYGAPPPPQSYAPPPAPPPPTNGWYTRNRINKPQSNAAGAASLIFLSGGMNIAWSIGFRPYFYGLVTLHMGVAWFIAAIIGALISSLLANKIPKKLVVIFASVLVIVGGIIRAATHYKPNAIEASLYMDGIANGLAFVPTMALVGEVAWPYMRGPIAASIEQMCYTLGIFLQIIYTESWGVDNSYYYNSFSSEQMHGVFSIIFGVIALIIAAFLCIESPVIMLANGEEQRAIDTLRRLQHPYTITTETYVQLEEHKRYLAHNKDLSMSTSLAQAFQAFVRLVYLRALNVMSISGVVFFALFISVLPHYSLYNFMWQYIVFGLCRFLGNFVASFGTESLGRKKPTLLGLLLSGGFCFGIASMLADFPYGAIDSIVYLIFVYQVFASIAFAPSSVYLTEAYPLGVKQHFIGFTYIVEMLVFIIIASADVSISGVKIYFYIVGGLSVFGAILGIWCLPETRGTTLREAQEKFKSMFNRAF</sequence>
<accession>A0AAD4K2V2</accession>
<comment type="caution">
    <text evidence="7">The sequence shown here is derived from an EMBL/GenBank/DDBJ whole genome shotgun (WGS) entry which is preliminary data.</text>
</comment>
<feature type="transmembrane region" description="Helical" evidence="6">
    <location>
        <begin position="485"/>
        <end position="506"/>
    </location>
</feature>
<feature type="transmembrane region" description="Helical" evidence="6">
    <location>
        <begin position="273"/>
        <end position="294"/>
    </location>
</feature>
<feature type="region of interest" description="Disordered" evidence="5">
    <location>
        <begin position="1"/>
        <end position="108"/>
    </location>
</feature>
<feature type="compositionally biased region" description="Low complexity" evidence="5">
    <location>
        <begin position="27"/>
        <end position="60"/>
    </location>
</feature>
<feature type="transmembrane region" description="Helical" evidence="6">
    <location>
        <begin position="115"/>
        <end position="134"/>
    </location>
</feature>
<evidence type="ECO:0000256" key="5">
    <source>
        <dbReference type="SAM" id="MobiDB-lite"/>
    </source>
</evidence>
<evidence type="ECO:0000313" key="8">
    <source>
        <dbReference type="Proteomes" id="UP001200034"/>
    </source>
</evidence>
<feature type="transmembrane region" description="Helical" evidence="6">
    <location>
        <begin position="204"/>
        <end position="222"/>
    </location>
</feature>
<feature type="transmembrane region" description="Helical" evidence="6">
    <location>
        <begin position="392"/>
        <end position="411"/>
    </location>
</feature>
<feature type="transmembrane region" description="Helical" evidence="6">
    <location>
        <begin position="364"/>
        <end position="386"/>
    </location>
</feature>
<feature type="transmembrane region" description="Helical" evidence="6">
    <location>
        <begin position="423"/>
        <end position="445"/>
    </location>
</feature>
<dbReference type="PANTHER" id="PTHR23529:SF2">
    <property type="entry name" value="GH19118P-RELATED"/>
    <property type="match status" value="1"/>
</dbReference>
<dbReference type="AlphaFoldDB" id="A0AAD4K2V2"/>
<evidence type="ECO:0000313" key="7">
    <source>
        <dbReference type="EMBL" id="KAH8371426.1"/>
    </source>
</evidence>
<keyword evidence="3 6" id="KW-1133">Transmembrane helix</keyword>
<keyword evidence="8" id="KW-1185">Reference proteome</keyword>